<dbReference type="Pfam" id="PF02518">
    <property type="entry name" value="HATPase_c"/>
    <property type="match status" value="1"/>
</dbReference>
<dbReference type="InterPro" id="IPR010559">
    <property type="entry name" value="Sig_transdc_His_kin_internal"/>
</dbReference>
<dbReference type="GO" id="GO:0005886">
    <property type="term" value="C:plasma membrane"/>
    <property type="evidence" value="ECO:0007669"/>
    <property type="project" value="UniProtKB-SubCell"/>
</dbReference>
<evidence type="ECO:0000256" key="3">
    <source>
        <dbReference type="ARBA" id="ARBA00012438"/>
    </source>
</evidence>
<evidence type="ECO:0000256" key="13">
    <source>
        <dbReference type="ARBA" id="ARBA00023136"/>
    </source>
</evidence>
<protein>
    <recommendedName>
        <fullName evidence="3">histidine kinase</fullName>
        <ecNumber evidence="3">2.7.13.3</ecNumber>
    </recommendedName>
</protein>
<evidence type="ECO:0000259" key="16">
    <source>
        <dbReference type="PROSITE" id="PS50885"/>
    </source>
</evidence>
<evidence type="ECO:0000313" key="17">
    <source>
        <dbReference type="EMBL" id="PYI57314.1"/>
    </source>
</evidence>
<keyword evidence="10" id="KW-0067">ATP-binding</keyword>
<keyword evidence="5" id="KW-0597">Phosphoprotein</keyword>
<reference evidence="17 18" key="1">
    <citation type="submission" date="2018-05" db="EMBL/GenBank/DDBJ databases">
        <title>Paenibacillus flagellatus sp. nov., isolated from selenium mineral soil.</title>
        <authorList>
            <person name="Dai X."/>
        </authorList>
    </citation>
    <scope>NUCLEOTIDE SEQUENCE [LARGE SCALE GENOMIC DNA]</scope>
    <source>
        <strain evidence="17 18">DXL2</strain>
    </source>
</reference>
<dbReference type="Gene3D" id="3.30.565.10">
    <property type="entry name" value="Histidine kinase-like ATPase, C-terminal domain"/>
    <property type="match status" value="1"/>
</dbReference>
<dbReference type="InterPro" id="IPR003660">
    <property type="entry name" value="HAMP_dom"/>
</dbReference>
<dbReference type="Proteomes" id="UP000247476">
    <property type="component" value="Unassembled WGS sequence"/>
</dbReference>
<dbReference type="CDD" id="cd06225">
    <property type="entry name" value="HAMP"/>
    <property type="match status" value="1"/>
</dbReference>
<evidence type="ECO:0000256" key="6">
    <source>
        <dbReference type="ARBA" id="ARBA00022679"/>
    </source>
</evidence>
<keyword evidence="13 14" id="KW-0472">Membrane</keyword>
<evidence type="ECO:0000256" key="2">
    <source>
        <dbReference type="ARBA" id="ARBA00004651"/>
    </source>
</evidence>
<evidence type="ECO:0000256" key="10">
    <source>
        <dbReference type="ARBA" id="ARBA00022840"/>
    </source>
</evidence>
<dbReference type="PROSITE" id="PS50885">
    <property type="entry name" value="HAMP"/>
    <property type="match status" value="1"/>
</dbReference>
<dbReference type="SUPFAM" id="SSF55874">
    <property type="entry name" value="ATPase domain of HSP90 chaperone/DNA topoisomerase II/histidine kinase"/>
    <property type="match status" value="1"/>
</dbReference>
<keyword evidence="12" id="KW-0902">Two-component regulatory system</keyword>
<evidence type="ECO:0000313" key="18">
    <source>
        <dbReference type="Proteomes" id="UP000247476"/>
    </source>
</evidence>
<evidence type="ECO:0000256" key="1">
    <source>
        <dbReference type="ARBA" id="ARBA00000085"/>
    </source>
</evidence>
<dbReference type="GO" id="GO:0005524">
    <property type="term" value="F:ATP binding"/>
    <property type="evidence" value="ECO:0007669"/>
    <property type="project" value="UniProtKB-KW"/>
</dbReference>
<dbReference type="GO" id="GO:0000155">
    <property type="term" value="F:phosphorelay sensor kinase activity"/>
    <property type="evidence" value="ECO:0007669"/>
    <property type="project" value="InterPro"/>
</dbReference>
<keyword evidence="7 14" id="KW-0812">Transmembrane</keyword>
<keyword evidence="18" id="KW-1185">Reference proteome</keyword>
<evidence type="ECO:0000256" key="5">
    <source>
        <dbReference type="ARBA" id="ARBA00022553"/>
    </source>
</evidence>
<dbReference type="SMART" id="SM00304">
    <property type="entry name" value="HAMP"/>
    <property type="match status" value="1"/>
</dbReference>
<comment type="caution">
    <text evidence="17">The sequence shown here is derived from an EMBL/GenBank/DDBJ whole genome shotgun (WGS) entry which is preliminary data.</text>
</comment>
<dbReference type="Gene3D" id="6.10.340.10">
    <property type="match status" value="1"/>
</dbReference>
<comment type="catalytic activity">
    <reaction evidence="1">
        <text>ATP + protein L-histidine = ADP + protein N-phospho-L-histidine.</text>
        <dbReference type="EC" id="2.7.13.3"/>
    </reaction>
</comment>
<dbReference type="Pfam" id="PF00672">
    <property type="entry name" value="HAMP"/>
    <property type="match status" value="1"/>
</dbReference>
<dbReference type="SUPFAM" id="SSF158472">
    <property type="entry name" value="HAMP domain-like"/>
    <property type="match status" value="1"/>
</dbReference>
<dbReference type="InterPro" id="IPR003594">
    <property type="entry name" value="HATPase_dom"/>
</dbReference>
<dbReference type="AlphaFoldDB" id="A0A2V5KFN5"/>
<evidence type="ECO:0000256" key="9">
    <source>
        <dbReference type="ARBA" id="ARBA00022777"/>
    </source>
</evidence>
<feature type="domain" description="Histidine kinase" evidence="15">
    <location>
        <begin position="481"/>
        <end position="601"/>
    </location>
</feature>
<keyword evidence="6" id="KW-0808">Transferase</keyword>
<dbReference type="PROSITE" id="PS50109">
    <property type="entry name" value="HIS_KIN"/>
    <property type="match status" value="1"/>
</dbReference>
<feature type="domain" description="HAMP" evidence="16">
    <location>
        <begin position="322"/>
        <end position="374"/>
    </location>
</feature>
<keyword evidence="11 14" id="KW-1133">Transmembrane helix</keyword>
<dbReference type="SMART" id="SM00387">
    <property type="entry name" value="HATPase_c"/>
    <property type="match status" value="1"/>
</dbReference>
<evidence type="ECO:0000256" key="7">
    <source>
        <dbReference type="ARBA" id="ARBA00022692"/>
    </source>
</evidence>
<accession>A0A2V5KFN5</accession>
<keyword evidence="4" id="KW-1003">Cell membrane</keyword>
<evidence type="ECO:0000256" key="4">
    <source>
        <dbReference type="ARBA" id="ARBA00022475"/>
    </source>
</evidence>
<dbReference type="InterPro" id="IPR050640">
    <property type="entry name" value="Bact_2-comp_sensor_kinase"/>
</dbReference>
<sequence length="611" mass="69107">MDMRRLVRNFKQSVQLRLTSYFLIILIPLVAISVYAGFRSQRNLEVKVNEQILVTLASAVDSFDMMMQNIDMLSMSIADDDNIIDLLKLEDTRLTERLTLNFQKVLNQLSSTSAANGNLSQLAIYHSFSNTMISSQYGSRQVEGYQKQRWYLEVLGRGGKSILLLPREGEFDSYQQLDPAFHPGSVTLLRPVDPFGVKVTHVVMITVGRARLARELGKLVSGPEERAYLLAEDGRVLAGTASLEDLPEREDDSRMMTVGKSERTGKEELVVQYRSPQSGWSIVMVKPADAIYAESDKLRMITYAIIGVSFLLTLMISWVVYRGIAAPLSSLAHGMKQLRVGKLDTSLPGKREDEFGYLMNAFNQMAQEQKHLIENIYEQQLLRLKAELRVLQSQINPHFLYNTLDTMYSMAENYGADEIGEMALNLSKFFRLSLSKGQEEFTVGETVQHLQYYLRVQQLRFVDKLAVQVNVEEACKPIPVLKLLLQPLVENAILHGLEKKAKGGEVRIDIRLEGDMLRMEVADNGKGLDPERLEYIRSELGKLSIHAVKGLLQEQKPRTELYGLWNVKARLKLYYGDRAELEIDSRENEGTSVILWIPIGGAADESDDRGG</sequence>
<name>A0A2V5KFN5_9BACL</name>
<gene>
    <name evidence="17" type="ORF">DLM86_02410</name>
</gene>
<feature type="transmembrane region" description="Helical" evidence="14">
    <location>
        <begin position="301"/>
        <end position="321"/>
    </location>
</feature>
<evidence type="ECO:0000256" key="8">
    <source>
        <dbReference type="ARBA" id="ARBA00022741"/>
    </source>
</evidence>
<dbReference type="Pfam" id="PF06580">
    <property type="entry name" value="His_kinase"/>
    <property type="match status" value="1"/>
</dbReference>
<dbReference type="EMBL" id="QJVJ01000001">
    <property type="protein sequence ID" value="PYI57314.1"/>
    <property type="molecule type" value="Genomic_DNA"/>
</dbReference>
<dbReference type="PANTHER" id="PTHR34220:SF11">
    <property type="entry name" value="SENSOR PROTEIN KINASE HPTS"/>
    <property type="match status" value="1"/>
</dbReference>
<evidence type="ECO:0000256" key="14">
    <source>
        <dbReference type="SAM" id="Phobius"/>
    </source>
</evidence>
<proteinExistence type="predicted"/>
<dbReference type="InterPro" id="IPR005467">
    <property type="entry name" value="His_kinase_dom"/>
</dbReference>
<feature type="transmembrane region" description="Helical" evidence="14">
    <location>
        <begin position="20"/>
        <end position="38"/>
    </location>
</feature>
<dbReference type="PANTHER" id="PTHR34220">
    <property type="entry name" value="SENSOR HISTIDINE KINASE YPDA"/>
    <property type="match status" value="1"/>
</dbReference>
<comment type="subcellular location">
    <subcellularLocation>
        <location evidence="2">Cell membrane</location>
        <topology evidence="2">Multi-pass membrane protein</topology>
    </subcellularLocation>
</comment>
<keyword evidence="8" id="KW-0547">Nucleotide-binding</keyword>
<keyword evidence="9 17" id="KW-0418">Kinase</keyword>
<organism evidence="17 18">
    <name type="scientific">Paenibacillus flagellatus</name>
    <dbReference type="NCBI Taxonomy" id="2211139"/>
    <lineage>
        <taxon>Bacteria</taxon>
        <taxon>Bacillati</taxon>
        <taxon>Bacillota</taxon>
        <taxon>Bacilli</taxon>
        <taxon>Bacillales</taxon>
        <taxon>Paenibacillaceae</taxon>
        <taxon>Paenibacillus</taxon>
    </lineage>
</organism>
<evidence type="ECO:0000256" key="11">
    <source>
        <dbReference type="ARBA" id="ARBA00022989"/>
    </source>
</evidence>
<dbReference type="InterPro" id="IPR036890">
    <property type="entry name" value="HATPase_C_sf"/>
</dbReference>
<evidence type="ECO:0000256" key="12">
    <source>
        <dbReference type="ARBA" id="ARBA00023012"/>
    </source>
</evidence>
<dbReference type="EC" id="2.7.13.3" evidence="3"/>
<evidence type="ECO:0000259" key="15">
    <source>
        <dbReference type="PROSITE" id="PS50109"/>
    </source>
</evidence>